<name>A0ACB8YT39_CICIN</name>
<dbReference type="Proteomes" id="UP001055811">
    <property type="component" value="Linkage Group LG09"/>
</dbReference>
<comment type="caution">
    <text evidence="1">The sequence shown here is derived from an EMBL/GenBank/DDBJ whole genome shotgun (WGS) entry which is preliminary data.</text>
</comment>
<sequence>MSTMGTNPSYSTIDIIRKILLDDQEDVSIMLPPATSLSNDQSGENAPVSLKTIREEESGDGEEQVKSNNVKKKRKTAENGEDDVVEWTRYRGVRRRPWGKFTAEIRNPEKKKARLWLGTYNTPEEAAMAYDKAAFMFRGTRAKVNFPLLLRQDDCKPVSSSSSSNSDDGKCNERVMVDPPMATTTTCNAGEDDCSPSSTIVEPPATANIAPTASILAGSTVHSPTTSVTEEVGGLDSLWNFEISTLPPFSPTLSISDYTLHSIEASSKVEDVRSIGVVSDDYRPSNENSAVAMTTTTSVPAEESCDSDSFWDSLVQNTIDSPTTTSTSEDMEMYGCDIDGLWNFQMDISTSEYFPSTNVESYTLNATDGADNGGSDEHDLLWDLRIDTLIQDDLFLLDCL</sequence>
<dbReference type="EMBL" id="CM042017">
    <property type="protein sequence ID" value="KAI3688904.1"/>
    <property type="molecule type" value="Genomic_DNA"/>
</dbReference>
<evidence type="ECO:0000313" key="2">
    <source>
        <dbReference type="Proteomes" id="UP001055811"/>
    </source>
</evidence>
<organism evidence="1 2">
    <name type="scientific">Cichorium intybus</name>
    <name type="common">Chicory</name>
    <dbReference type="NCBI Taxonomy" id="13427"/>
    <lineage>
        <taxon>Eukaryota</taxon>
        <taxon>Viridiplantae</taxon>
        <taxon>Streptophyta</taxon>
        <taxon>Embryophyta</taxon>
        <taxon>Tracheophyta</taxon>
        <taxon>Spermatophyta</taxon>
        <taxon>Magnoliopsida</taxon>
        <taxon>eudicotyledons</taxon>
        <taxon>Gunneridae</taxon>
        <taxon>Pentapetalae</taxon>
        <taxon>asterids</taxon>
        <taxon>campanulids</taxon>
        <taxon>Asterales</taxon>
        <taxon>Asteraceae</taxon>
        <taxon>Cichorioideae</taxon>
        <taxon>Cichorieae</taxon>
        <taxon>Cichoriinae</taxon>
        <taxon>Cichorium</taxon>
    </lineage>
</organism>
<keyword evidence="2" id="KW-1185">Reference proteome</keyword>
<proteinExistence type="predicted"/>
<reference evidence="2" key="1">
    <citation type="journal article" date="2022" name="Mol. Ecol. Resour.">
        <title>The genomes of chicory, endive, great burdock and yacon provide insights into Asteraceae palaeo-polyploidization history and plant inulin production.</title>
        <authorList>
            <person name="Fan W."/>
            <person name="Wang S."/>
            <person name="Wang H."/>
            <person name="Wang A."/>
            <person name="Jiang F."/>
            <person name="Liu H."/>
            <person name="Zhao H."/>
            <person name="Xu D."/>
            <person name="Zhang Y."/>
        </authorList>
    </citation>
    <scope>NUCLEOTIDE SEQUENCE [LARGE SCALE GENOMIC DNA]</scope>
    <source>
        <strain evidence="2">cv. Punajuju</strain>
    </source>
</reference>
<gene>
    <name evidence="1" type="ORF">L2E82_46833</name>
</gene>
<evidence type="ECO:0000313" key="1">
    <source>
        <dbReference type="EMBL" id="KAI3688904.1"/>
    </source>
</evidence>
<accession>A0ACB8YT39</accession>
<reference evidence="1 2" key="2">
    <citation type="journal article" date="2022" name="Mol. Ecol. Resour.">
        <title>The genomes of chicory, endive, great burdock and yacon provide insights into Asteraceae paleo-polyploidization history and plant inulin production.</title>
        <authorList>
            <person name="Fan W."/>
            <person name="Wang S."/>
            <person name="Wang H."/>
            <person name="Wang A."/>
            <person name="Jiang F."/>
            <person name="Liu H."/>
            <person name="Zhao H."/>
            <person name="Xu D."/>
            <person name="Zhang Y."/>
        </authorList>
    </citation>
    <scope>NUCLEOTIDE SEQUENCE [LARGE SCALE GENOMIC DNA]</scope>
    <source>
        <strain evidence="2">cv. Punajuju</strain>
        <tissue evidence="1">Leaves</tissue>
    </source>
</reference>
<protein>
    <submittedName>
        <fullName evidence="1">Uncharacterized protein</fullName>
    </submittedName>
</protein>